<feature type="compositionally biased region" description="Polar residues" evidence="2">
    <location>
        <begin position="7"/>
        <end position="17"/>
    </location>
</feature>
<protein>
    <submittedName>
        <fullName evidence="3">Uncharacterized protein</fullName>
    </submittedName>
</protein>
<reference evidence="3 4" key="1">
    <citation type="journal article" date="2023" name="Plants (Basel)">
        <title>Bridging the Gap: Combining Genomics and Transcriptomics Approaches to Understand Stylosanthes scabra, an Orphan Legume from the Brazilian Caatinga.</title>
        <authorList>
            <person name="Ferreira-Neto J.R.C."/>
            <person name="da Silva M.D."/>
            <person name="Binneck E."/>
            <person name="de Melo N.F."/>
            <person name="da Silva R.H."/>
            <person name="de Melo A.L.T.M."/>
            <person name="Pandolfi V."/>
            <person name="Bustamante F.O."/>
            <person name="Brasileiro-Vidal A.C."/>
            <person name="Benko-Iseppon A.M."/>
        </authorList>
    </citation>
    <scope>NUCLEOTIDE SEQUENCE [LARGE SCALE GENOMIC DNA]</scope>
    <source>
        <tissue evidence="3">Leaves</tissue>
    </source>
</reference>
<proteinExistence type="predicted"/>
<feature type="coiled-coil region" evidence="1">
    <location>
        <begin position="88"/>
        <end position="115"/>
    </location>
</feature>
<evidence type="ECO:0000256" key="1">
    <source>
        <dbReference type="SAM" id="Coils"/>
    </source>
</evidence>
<evidence type="ECO:0000313" key="3">
    <source>
        <dbReference type="EMBL" id="MED6115405.1"/>
    </source>
</evidence>
<comment type="caution">
    <text evidence="3">The sequence shown here is derived from an EMBL/GenBank/DDBJ whole genome shotgun (WGS) entry which is preliminary data.</text>
</comment>
<keyword evidence="4" id="KW-1185">Reference proteome</keyword>
<feature type="compositionally biased region" description="Basic residues" evidence="2">
    <location>
        <begin position="161"/>
        <end position="187"/>
    </location>
</feature>
<keyword evidence="1" id="KW-0175">Coiled coil</keyword>
<dbReference type="EMBL" id="JASCZI010001727">
    <property type="protein sequence ID" value="MED6115405.1"/>
    <property type="molecule type" value="Genomic_DNA"/>
</dbReference>
<organism evidence="3 4">
    <name type="scientific">Stylosanthes scabra</name>
    <dbReference type="NCBI Taxonomy" id="79078"/>
    <lineage>
        <taxon>Eukaryota</taxon>
        <taxon>Viridiplantae</taxon>
        <taxon>Streptophyta</taxon>
        <taxon>Embryophyta</taxon>
        <taxon>Tracheophyta</taxon>
        <taxon>Spermatophyta</taxon>
        <taxon>Magnoliopsida</taxon>
        <taxon>eudicotyledons</taxon>
        <taxon>Gunneridae</taxon>
        <taxon>Pentapetalae</taxon>
        <taxon>rosids</taxon>
        <taxon>fabids</taxon>
        <taxon>Fabales</taxon>
        <taxon>Fabaceae</taxon>
        <taxon>Papilionoideae</taxon>
        <taxon>50 kb inversion clade</taxon>
        <taxon>dalbergioids sensu lato</taxon>
        <taxon>Dalbergieae</taxon>
        <taxon>Pterocarpus clade</taxon>
        <taxon>Stylosanthes</taxon>
    </lineage>
</organism>
<sequence length="187" mass="21606">MLEELGRTSSQSEVFTRTHTKKKDQGQWDDKCAEDTNQLYEEEIKQLEIAGDHKRGRVYGHGKVPSRLKPPVYDSDDFSVASGPVDMREQVTLLNREFTQQAKEHKQEVQALRQHYATQIRCLQSPFDTQPAEFNQWKSIVSDAFASFMELKENTRGKGGSLKKKKARKEGSLRKKKPTHWSMKHQA</sequence>
<dbReference type="Proteomes" id="UP001341840">
    <property type="component" value="Unassembled WGS sequence"/>
</dbReference>
<feature type="region of interest" description="Disordered" evidence="2">
    <location>
        <begin position="1"/>
        <end position="30"/>
    </location>
</feature>
<gene>
    <name evidence="3" type="ORF">PIB30_090199</name>
</gene>
<accession>A0ABU6QTN0</accession>
<name>A0ABU6QTN0_9FABA</name>
<evidence type="ECO:0000256" key="2">
    <source>
        <dbReference type="SAM" id="MobiDB-lite"/>
    </source>
</evidence>
<evidence type="ECO:0000313" key="4">
    <source>
        <dbReference type="Proteomes" id="UP001341840"/>
    </source>
</evidence>
<feature type="region of interest" description="Disordered" evidence="2">
    <location>
        <begin position="152"/>
        <end position="187"/>
    </location>
</feature>